<dbReference type="AlphaFoldDB" id="A0A5B7STR7"/>
<feature type="transmembrane region" description="Helical" evidence="1">
    <location>
        <begin position="184"/>
        <end position="203"/>
    </location>
</feature>
<feature type="transmembrane region" description="Helical" evidence="1">
    <location>
        <begin position="210"/>
        <end position="234"/>
    </location>
</feature>
<keyword evidence="1" id="KW-0812">Transmembrane</keyword>
<evidence type="ECO:0000313" key="2">
    <source>
        <dbReference type="EMBL" id="QCX01937.1"/>
    </source>
</evidence>
<evidence type="ECO:0000313" key="3">
    <source>
        <dbReference type="Proteomes" id="UP000310017"/>
    </source>
</evidence>
<proteinExistence type="predicted"/>
<keyword evidence="1" id="KW-1133">Transmembrane helix</keyword>
<keyword evidence="3" id="KW-1185">Reference proteome</keyword>
<dbReference type="OrthoDB" id="1402442at2"/>
<dbReference type="KEGG" id="asag:FGM00_18120"/>
<name>A0A5B7STR7_9FLAO</name>
<dbReference type="Proteomes" id="UP000310017">
    <property type="component" value="Chromosome"/>
</dbReference>
<reference evidence="2 3" key="1">
    <citation type="submission" date="2019-05" db="EMBL/GenBank/DDBJ databases">
        <title>Genome sequencing of F202Z8.</title>
        <authorList>
            <person name="Kwon Y.M."/>
        </authorList>
    </citation>
    <scope>NUCLEOTIDE SEQUENCE [LARGE SCALE GENOMIC DNA]</scope>
    <source>
        <strain evidence="2 3">F202Z8</strain>
    </source>
</reference>
<sequence length="405" mass="46793">MVFTNQQLKNMAYRSANLGMRPQEDFILDEKKIINGYKAQKYGLNERIGELGESLSDHIRKMELVKGQLSKEVVAVNKSNTAAIEQEITHQKGLITHQKTDIKNHIRRCQLNGDSLESAFNVDEINSAEDFEPAAAQPKVKAQPKSKQKRIPIWLLYVIEVLFIFGEGVLFYNILTETHDLPEIILRSVFFIPIVFSASFLTSRKLPLRWVWLPTLLILSVYTILTFTVMEWFFESQALEETLTFTDFFIKNGFLILGAVMMVTLALFLSNAVKSIYNRSDAQEKVKKPVVEVEEITTEKSPQQLDLDLKFRELKGAYKRLKKLENQQLESHEAGKNEFKRILGDVTVLEQQANGISEKIGACEKELSTLEINSFEELSKYREHFENYCDSDQLLRWKQFDFMEV</sequence>
<evidence type="ECO:0000256" key="1">
    <source>
        <dbReference type="SAM" id="Phobius"/>
    </source>
</evidence>
<accession>A0A5B7STR7</accession>
<dbReference type="RefSeq" id="WP_138854274.1">
    <property type="nucleotide sequence ID" value="NZ_CP040710.1"/>
</dbReference>
<keyword evidence="1" id="KW-0472">Membrane</keyword>
<protein>
    <submittedName>
        <fullName evidence="2">Uncharacterized protein</fullName>
    </submittedName>
</protein>
<gene>
    <name evidence="2" type="ORF">FGM00_18120</name>
</gene>
<feature type="transmembrane region" description="Helical" evidence="1">
    <location>
        <begin position="254"/>
        <end position="273"/>
    </location>
</feature>
<dbReference type="EMBL" id="CP040710">
    <property type="protein sequence ID" value="QCX01937.1"/>
    <property type="molecule type" value="Genomic_DNA"/>
</dbReference>
<feature type="transmembrane region" description="Helical" evidence="1">
    <location>
        <begin position="151"/>
        <end position="172"/>
    </location>
</feature>
<organism evidence="2 3">
    <name type="scientific">Aggregatimonas sangjinii</name>
    <dbReference type="NCBI Taxonomy" id="2583587"/>
    <lineage>
        <taxon>Bacteria</taxon>
        <taxon>Pseudomonadati</taxon>
        <taxon>Bacteroidota</taxon>
        <taxon>Flavobacteriia</taxon>
        <taxon>Flavobacteriales</taxon>
        <taxon>Flavobacteriaceae</taxon>
        <taxon>Aggregatimonas</taxon>
    </lineage>
</organism>